<evidence type="ECO:0000256" key="2">
    <source>
        <dbReference type="ARBA" id="ARBA00022801"/>
    </source>
</evidence>
<proteinExistence type="inferred from homology"/>
<evidence type="ECO:0000313" key="7">
    <source>
        <dbReference type="EMBL" id="UOB17148.1"/>
    </source>
</evidence>
<dbReference type="InterPro" id="IPR006104">
    <property type="entry name" value="Glyco_hydro_2_N"/>
</dbReference>
<evidence type="ECO:0000259" key="5">
    <source>
        <dbReference type="Pfam" id="PF02836"/>
    </source>
</evidence>
<keyword evidence="8" id="KW-1185">Reference proteome</keyword>
<dbReference type="Gene3D" id="2.60.120.260">
    <property type="entry name" value="Galactose-binding domain-like"/>
    <property type="match status" value="1"/>
</dbReference>
<dbReference type="GO" id="GO:0004553">
    <property type="term" value="F:hydrolase activity, hydrolyzing O-glycosyl compounds"/>
    <property type="evidence" value="ECO:0007669"/>
    <property type="project" value="InterPro"/>
</dbReference>
<feature type="domain" description="Glycoside hydrolase family 2 immunoglobulin-like beta-sandwich" evidence="4">
    <location>
        <begin position="174"/>
        <end position="274"/>
    </location>
</feature>
<dbReference type="SUPFAM" id="SSF49303">
    <property type="entry name" value="beta-Galactosidase/glucuronidase domain"/>
    <property type="match status" value="1"/>
</dbReference>
<keyword evidence="2 7" id="KW-0378">Hydrolase</keyword>
<dbReference type="InterPro" id="IPR006102">
    <property type="entry name" value="Ig-like_GH2"/>
</dbReference>
<dbReference type="InterPro" id="IPR006101">
    <property type="entry name" value="Glyco_hydro_2"/>
</dbReference>
<dbReference type="InterPro" id="IPR006103">
    <property type="entry name" value="Glyco_hydro_2_cat"/>
</dbReference>
<gene>
    <name evidence="7" type="ORF">MQE35_15580</name>
</gene>
<dbReference type="PANTHER" id="PTHR42732:SF1">
    <property type="entry name" value="BETA-MANNOSIDASE"/>
    <property type="match status" value="1"/>
</dbReference>
<dbReference type="InterPro" id="IPR013783">
    <property type="entry name" value="Ig-like_fold"/>
</dbReference>
<protein>
    <submittedName>
        <fullName evidence="7">Glycoside hydrolase family 2</fullName>
    </submittedName>
</protein>
<reference evidence="7" key="1">
    <citation type="submission" date="2022-03" db="EMBL/GenBank/DDBJ databases">
        <title>Description of Abyssus ytuae gen. nov., sp. nov., a novel member of the family Flavobacteriaceae isolated from the sediment of Mariana Trench.</title>
        <authorList>
            <person name="Zhang J."/>
            <person name="Xu X."/>
        </authorList>
    </citation>
    <scope>NUCLEOTIDE SEQUENCE</scope>
    <source>
        <strain evidence="7">MT3330</strain>
    </source>
</reference>
<evidence type="ECO:0000256" key="3">
    <source>
        <dbReference type="ARBA" id="ARBA00023295"/>
    </source>
</evidence>
<dbReference type="EMBL" id="CP094358">
    <property type="protein sequence ID" value="UOB17148.1"/>
    <property type="molecule type" value="Genomic_DNA"/>
</dbReference>
<dbReference type="Pfam" id="PF02837">
    <property type="entry name" value="Glyco_hydro_2_N"/>
    <property type="match status" value="1"/>
</dbReference>
<organism evidence="7 8">
    <name type="scientific">Abyssalbus ytuae</name>
    <dbReference type="NCBI Taxonomy" id="2926907"/>
    <lineage>
        <taxon>Bacteria</taxon>
        <taxon>Pseudomonadati</taxon>
        <taxon>Bacteroidota</taxon>
        <taxon>Flavobacteriia</taxon>
        <taxon>Flavobacteriales</taxon>
        <taxon>Flavobacteriaceae</taxon>
        <taxon>Abyssalbus</taxon>
    </lineage>
</organism>
<dbReference type="InterPro" id="IPR036156">
    <property type="entry name" value="Beta-gal/glucu_dom_sf"/>
</dbReference>
<comment type="similarity">
    <text evidence="1">Belongs to the glycosyl hydrolase 2 family.</text>
</comment>
<evidence type="ECO:0000313" key="8">
    <source>
        <dbReference type="Proteomes" id="UP000831290"/>
    </source>
</evidence>
<dbReference type="KEGG" id="fbm:MQE35_15580"/>
<sequence>MSRNIFILISCLFYLRLFSQKTVLEDWEFSLDNEPAAFCNVKIPHTWNKNDAFDDAGGYYRGIGTYKKKIIIKDISKKYYLHFKGSNQFTTLWINNRKVGEHRGGYTSFSFDISDFIQKNENEITITVNNSHNEKIPPLDADFTFYGGIYRSVYLVEENFIHFKKHLGNDYVKTDAVVTKEKKGRVTIHAVITNSENTQKGGLHLSLISPEGTVKTINKKIKLQEGENKFIIDYEIESPLLWSVQTPNLYKLTAEILDKKGLVQDSYSCNIGFRTIQATTKGFFLNGDYLKLTGVNRHQDLEGYGNAVPVHLQLDDLVKIKEMGSNFLRLAHYPQDEEIYKAADSLGLILWSEIPVVNKVPLGNDYESYKENALLMQKEHIFQNYNHPSFVFVGYMNEIFLRTVFDSPAEETKQQIVNNTLDLAGALEDLTRKEAPGHITVMALHGNQIYNETGIAQIPMVIGWNLYFGWYGGNIYDLGGFLDKENKKFPNRPLIISEYGVGADVRLHNENPEIFDFSEEYQLDYHIGYWNQVHERDFVIGMSAWNFADFGSEFRGDAMPHINQKGLVNFNRIPKNIYYWYKATMKPTEKLTRIYRDLPVHLSNSPKKLLKIISNQPVIVKLNGNSIANESPLNNLINLEINLVKGQNVIEVYGRNDILLDKEIIEWKKPLITNKGDLLAINLGSKNYFKDTENVIWYPVTTSTGNIYLAGNIKQVKTSANVKGTSNDPVYQYGLSGLNEIKIEVPKGKYEVKLLYANLLKRKAIAYELKTEKEPGEIISKPIKFYVNNLLVEIDTKEKLTKFEKTIITEVKNDQLQISSATSAPFTLSGIMIKKIEL</sequence>
<dbReference type="GO" id="GO:0005975">
    <property type="term" value="P:carbohydrate metabolic process"/>
    <property type="evidence" value="ECO:0007669"/>
    <property type="project" value="InterPro"/>
</dbReference>
<dbReference type="AlphaFoldDB" id="A0A9E6ZQW9"/>
<dbReference type="Pfam" id="PF02836">
    <property type="entry name" value="Glyco_hydro_2_C"/>
    <property type="match status" value="1"/>
</dbReference>
<dbReference type="InterPro" id="IPR008979">
    <property type="entry name" value="Galactose-bd-like_sf"/>
</dbReference>
<dbReference type="PANTHER" id="PTHR42732">
    <property type="entry name" value="BETA-GALACTOSIDASE"/>
    <property type="match status" value="1"/>
</dbReference>
<dbReference type="PRINTS" id="PR00132">
    <property type="entry name" value="GLHYDRLASE2"/>
</dbReference>
<feature type="domain" description="Glycosyl hydrolases family 2 sugar binding" evidence="6">
    <location>
        <begin position="27"/>
        <end position="157"/>
    </location>
</feature>
<dbReference type="Gene3D" id="2.60.120.430">
    <property type="entry name" value="Galactose-binding lectin"/>
    <property type="match status" value="1"/>
</dbReference>
<dbReference type="RefSeq" id="WP_255842421.1">
    <property type="nucleotide sequence ID" value="NZ_CP094358.1"/>
</dbReference>
<dbReference type="Gene3D" id="3.20.20.80">
    <property type="entry name" value="Glycosidases"/>
    <property type="match status" value="1"/>
</dbReference>
<dbReference type="InterPro" id="IPR017853">
    <property type="entry name" value="GH"/>
</dbReference>
<evidence type="ECO:0000256" key="1">
    <source>
        <dbReference type="ARBA" id="ARBA00007401"/>
    </source>
</evidence>
<dbReference type="InterPro" id="IPR051913">
    <property type="entry name" value="GH2_Domain-Containing"/>
</dbReference>
<dbReference type="Pfam" id="PF00703">
    <property type="entry name" value="Glyco_hydro_2"/>
    <property type="match status" value="1"/>
</dbReference>
<dbReference type="SUPFAM" id="SSF51445">
    <property type="entry name" value="(Trans)glycosidases"/>
    <property type="match status" value="1"/>
</dbReference>
<feature type="domain" description="Glycoside hydrolase family 2 catalytic" evidence="5">
    <location>
        <begin position="279"/>
        <end position="585"/>
    </location>
</feature>
<name>A0A9E6ZQW9_9FLAO</name>
<dbReference type="SUPFAM" id="SSF49785">
    <property type="entry name" value="Galactose-binding domain-like"/>
    <property type="match status" value="1"/>
</dbReference>
<keyword evidence="3" id="KW-0326">Glycosidase</keyword>
<accession>A0A9E6ZQW9</accession>
<evidence type="ECO:0000259" key="6">
    <source>
        <dbReference type="Pfam" id="PF02837"/>
    </source>
</evidence>
<dbReference type="Proteomes" id="UP000831290">
    <property type="component" value="Chromosome"/>
</dbReference>
<evidence type="ECO:0000259" key="4">
    <source>
        <dbReference type="Pfam" id="PF00703"/>
    </source>
</evidence>
<dbReference type="Gene3D" id="2.60.40.10">
    <property type="entry name" value="Immunoglobulins"/>
    <property type="match status" value="1"/>
</dbReference>